<gene>
    <name evidence="1" type="ORF">WKW82_07915</name>
</gene>
<dbReference type="Proteomes" id="UP001385892">
    <property type="component" value="Unassembled WGS sequence"/>
</dbReference>
<dbReference type="EMBL" id="JBBKZT010000003">
    <property type="protein sequence ID" value="MEJ8846569.1"/>
    <property type="molecule type" value="Genomic_DNA"/>
</dbReference>
<reference evidence="1 2" key="1">
    <citation type="submission" date="2024-03" db="EMBL/GenBank/DDBJ databases">
        <title>Novel species of the genus Variovorax.</title>
        <authorList>
            <person name="Liu Q."/>
            <person name="Xin Y.-H."/>
        </authorList>
    </citation>
    <scope>NUCLEOTIDE SEQUENCE [LARGE SCALE GENOMIC DNA]</scope>
    <source>
        <strain evidence="1 2">KACC 18900</strain>
    </source>
</reference>
<protein>
    <submittedName>
        <fullName evidence="1">Uncharacterized protein</fullName>
    </submittedName>
</protein>
<evidence type="ECO:0000313" key="2">
    <source>
        <dbReference type="Proteomes" id="UP001385892"/>
    </source>
</evidence>
<accession>A0ABU8WGU3</accession>
<comment type="caution">
    <text evidence="1">The sequence shown here is derived from an EMBL/GenBank/DDBJ whole genome shotgun (WGS) entry which is preliminary data.</text>
</comment>
<name>A0ABU8WGU3_9BURK</name>
<sequence>MLTVAQKANILRNAGIPVPPAPGEDLPDCGNPAKAQAADAWAAAVNVVFVTYAAARAAKSLRDAEEARQLQMLRQLSAGFTHARRPAPRA</sequence>
<keyword evidence="2" id="KW-1185">Reference proteome</keyword>
<organism evidence="1 2">
    <name type="scientific">Variovorax rhizosphaerae</name>
    <dbReference type="NCBI Taxonomy" id="1836200"/>
    <lineage>
        <taxon>Bacteria</taxon>
        <taxon>Pseudomonadati</taxon>
        <taxon>Pseudomonadota</taxon>
        <taxon>Betaproteobacteria</taxon>
        <taxon>Burkholderiales</taxon>
        <taxon>Comamonadaceae</taxon>
        <taxon>Variovorax</taxon>
    </lineage>
</organism>
<evidence type="ECO:0000313" key="1">
    <source>
        <dbReference type="EMBL" id="MEJ8846569.1"/>
    </source>
</evidence>
<proteinExistence type="predicted"/>
<dbReference type="RefSeq" id="WP_340341718.1">
    <property type="nucleotide sequence ID" value="NZ_JBBKZT010000003.1"/>
</dbReference>